<keyword evidence="1" id="KW-0433">Leucine-rich repeat</keyword>
<dbReference type="InterPro" id="IPR032675">
    <property type="entry name" value="LRR_dom_sf"/>
</dbReference>
<dbReference type="SUPFAM" id="SSF52047">
    <property type="entry name" value="RNI-like"/>
    <property type="match status" value="1"/>
</dbReference>
<dbReference type="SMART" id="SM00365">
    <property type="entry name" value="LRR_SD22"/>
    <property type="match status" value="7"/>
</dbReference>
<dbReference type="AlphaFoldDB" id="A0A0K0E1I4"/>
<evidence type="ECO:0000256" key="4">
    <source>
        <dbReference type="SAM" id="Phobius"/>
    </source>
</evidence>
<dbReference type="InterPro" id="IPR000483">
    <property type="entry name" value="Cys-rich_flank_reg_C"/>
</dbReference>
<keyword evidence="6" id="KW-1185">Reference proteome</keyword>
<dbReference type="InterPro" id="IPR001611">
    <property type="entry name" value="Leu-rich_rpt"/>
</dbReference>
<keyword evidence="4" id="KW-0472">Membrane</keyword>
<dbReference type="PANTHER" id="PTHR45712">
    <property type="entry name" value="AGAP008170-PA"/>
    <property type="match status" value="1"/>
</dbReference>
<keyword evidence="3" id="KW-0677">Repeat</keyword>
<dbReference type="InterPro" id="IPR050333">
    <property type="entry name" value="SLRP"/>
</dbReference>
<organism evidence="7">
    <name type="scientific">Strongyloides stercoralis</name>
    <name type="common">Threadworm</name>
    <dbReference type="NCBI Taxonomy" id="6248"/>
    <lineage>
        <taxon>Eukaryota</taxon>
        <taxon>Metazoa</taxon>
        <taxon>Ecdysozoa</taxon>
        <taxon>Nematoda</taxon>
        <taxon>Chromadorea</taxon>
        <taxon>Rhabditida</taxon>
        <taxon>Tylenchina</taxon>
        <taxon>Panagrolaimomorpha</taxon>
        <taxon>Strongyloidoidea</taxon>
        <taxon>Strongyloididae</taxon>
        <taxon>Strongyloides</taxon>
    </lineage>
</organism>
<feature type="transmembrane region" description="Helical" evidence="4">
    <location>
        <begin position="621"/>
        <end position="642"/>
    </location>
</feature>
<evidence type="ECO:0000256" key="3">
    <source>
        <dbReference type="ARBA" id="ARBA00022737"/>
    </source>
</evidence>
<dbReference type="SMART" id="SM00364">
    <property type="entry name" value="LRR_BAC"/>
    <property type="match status" value="5"/>
</dbReference>
<accession>A0A0K0E1I4</accession>
<evidence type="ECO:0000256" key="2">
    <source>
        <dbReference type="ARBA" id="ARBA00022729"/>
    </source>
</evidence>
<evidence type="ECO:0000313" key="8">
    <source>
        <dbReference type="WBParaSite" id="TCONS_00001629.p1"/>
    </source>
</evidence>
<proteinExistence type="predicted"/>
<name>A0A0K0E1I4_STRER</name>
<dbReference type="Proteomes" id="UP000035681">
    <property type="component" value="Unplaced"/>
</dbReference>
<dbReference type="SUPFAM" id="SSF52058">
    <property type="entry name" value="L domain-like"/>
    <property type="match status" value="1"/>
</dbReference>
<keyword evidence="2" id="KW-0732">Signal</keyword>
<dbReference type="InterPro" id="IPR003591">
    <property type="entry name" value="Leu-rich_rpt_typical-subtyp"/>
</dbReference>
<dbReference type="SMART" id="SM00369">
    <property type="entry name" value="LRR_TYP"/>
    <property type="match status" value="7"/>
</dbReference>
<reference evidence="7" key="1">
    <citation type="submission" date="2015-08" db="UniProtKB">
        <authorList>
            <consortium name="WormBaseParasite"/>
        </authorList>
    </citation>
    <scope>IDENTIFICATION</scope>
</reference>
<dbReference type="STRING" id="6248.A0A0K0E1I4"/>
<evidence type="ECO:0000259" key="5">
    <source>
        <dbReference type="SMART" id="SM00082"/>
    </source>
</evidence>
<dbReference type="WBParaSite" id="SSTP_0000335300.1">
    <property type="protein sequence ID" value="SSTP_0000335300.1"/>
    <property type="gene ID" value="SSTP_0000335300"/>
</dbReference>
<protein>
    <submittedName>
        <fullName evidence="7 8">LRRCT domain-containing protein</fullName>
    </submittedName>
</protein>
<keyword evidence="4" id="KW-0812">Transmembrane</keyword>
<dbReference type="PROSITE" id="PS51450">
    <property type="entry name" value="LRR"/>
    <property type="match status" value="5"/>
</dbReference>
<evidence type="ECO:0000313" key="6">
    <source>
        <dbReference type="Proteomes" id="UP000035681"/>
    </source>
</evidence>
<dbReference type="SMART" id="SM00082">
    <property type="entry name" value="LRRCT"/>
    <property type="match status" value="1"/>
</dbReference>
<dbReference type="PRINTS" id="PR00019">
    <property type="entry name" value="LEURICHRPT"/>
</dbReference>
<dbReference type="Gene3D" id="3.80.10.10">
    <property type="entry name" value="Ribonuclease Inhibitor"/>
    <property type="match status" value="4"/>
</dbReference>
<keyword evidence="4" id="KW-1133">Transmembrane helix</keyword>
<dbReference type="Pfam" id="PF13855">
    <property type="entry name" value="LRR_8"/>
    <property type="match status" value="3"/>
</dbReference>
<dbReference type="WBParaSite" id="TCONS_00001629.p1">
    <property type="protein sequence ID" value="TCONS_00001629.p1"/>
    <property type="gene ID" value="XLOC_001503"/>
</dbReference>
<dbReference type="PANTHER" id="PTHR45712:SF22">
    <property type="entry name" value="INSULIN-LIKE GROWTH FACTOR-BINDING PROTEIN COMPLEX ACID LABILE SUBUNIT"/>
    <property type="match status" value="1"/>
</dbReference>
<sequence length="671" mass="77938">MSDYSHIHHSICKHCMCDQQLATITCTGQNLFIQTIKLPNWAEVLYIHNVNMKHLPHFTYNTNLRVLRINNAKMEILHPLSFISIPNLETIHFSDNLISELPDNLFQPLHKLRILNLARNKINNIGSFENIIPNNLILDQFVLDGNILEKTFMLEDNSGYGTFPLTHQLHLSNTGIIGITKDYFILSQNGSFTNDKWTMVPFSYQQWSILHNLDLSYNKKLQINPLALELMNNITTLQFDHSKIPNEFMKWLDTKSKAKHISLSYAMLNDEDMIYSNNEDVNEWTYCNQNLEYLDISGLGVTEIILPKHCNIKYLYAQNNRIYNFQFHNPSFKKIYLDNNNLHQFPSPEIGIVLDQLEVFSISHNHMRKISSKTFHYYPVLDYLDISSNQLYYIDDDAFPSLGLRIKFLNVSNNRLTNFVHPVLPSLHVLDLSHNQLTSLNPELFAGLPNINRLILDHNYQIDMECKLKPTNCWLDSINLLSSLVELQLSFTSLNHFPNLSTFSNLKVLALSNNKIINIDNSVLPKCLTHLDLSNNLIHNLSTISPTKLSCLQDLKLSYNPLQCHCSLEKFYQILQKDDLFYDQNVYYCFNNHWQYPLSTYLDSTTSCNNIDDSYNLIPSFSHVIGILIIFIIIFFGMLFILTKVNSMIIKYNICPFNYKPVKTIDEPIDL</sequence>
<evidence type="ECO:0000313" key="7">
    <source>
        <dbReference type="WBParaSite" id="SSTP_0000335300.1"/>
    </source>
</evidence>
<feature type="domain" description="LRRCT" evidence="5">
    <location>
        <begin position="560"/>
        <end position="609"/>
    </location>
</feature>
<evidence type="ECO:0000256" key="1">
    <source>
        <dbReference type="ARBA" id="ARBA00022614"/>
    </source>
</evidence>